<keyword evidence="1" id="KW-0812">Transmembrane</keyword>
<reference evidence="2 3" key="1">
    <citation type="submission" date="2015-12" db="EMBL/GenBank/DDBJ databases">
        <title>Intraspecies pangenome expansion in the marine bacterium Alteromonas.</title>
        <authorList>
            <person name="Lopez-Perez M."/>
            <person name="Rodriguez-Valera F."/>
        </authorList>
    </citation>
    <scope>NUCLEOTIDE SEQUENCE [LARGE SCALE GENOMIC DNA]</scope>
    <source>
        <strain evidence="2 3">UM8</strain>
        <plasmid evidence="2 3">pAMEDUM8_300</plasmid>
    </source>
</reference>
<protein>
    <submittedName>
        <fullName evidence="2">Uncharacterized protein</fullName>
    </submittedName>
</protein>
<evidence type="ECO:0000256" key="1">
    <source>
        <dbReference type="SAM" id="Phobius"/>
    </source>
</evidence>
<evidence type="ECO:0000313" key="2">
    <source>
        <dbReference type="EMBL" id="AMJ80785.1"/>
    </source>
</evidence>
<dbReference type="AlphaFoldDB" id="A0AAC9AF98"/>
<keyword evidence="2" id="KW-0614">Plasmid</keyword>
<keyword evidence="1" id="KW-0472">Membrane</keyword>
<evidence type="ECO:0000313" key="3">
    <source>
        <dbReference type="Proteomes" id="UP000061468"/>
    </source>
</evidence>
<keyword evidence="1" id="KW-1133">Transmembrane helix</keyword>
<name>A0AAC9AF98_9ALTE</name>
<organism evidence="2 3">
    <name type="scientific">Alteromonas mediterranea</name>
    <dbReference type="NCBI Taxonomy" id="314275"/>
    <lineage>
        <taxon>Bacteria</taxon>
        <taxon>Pseudomonadati</taxon>
        <taxon>Pseudomonadota</taxon>
        <taxon>Gammaproteobacteria</taxon>
        <taxon>Alteromonadales</taxon>
        <taxon>Alteromonadaceae</taxon>
        <taxon>Alteromonas/Salinimonas group</taxon>
        <taxon>Alteromonas</taxon>
    </lineage>
</organism>
<gene>
    <name evidence="2" type="ORF">AV942_20590</name>
</gene>
<proteinExistence type="predicted"/>
<feature type="transmembrane region" description="Helical" evidence="1">
    <location>
        <begin position="319"/>
        <end position="338"/>
    </location>
</feature>
<accession>A0AAC9AF98</accession>
<geneLocation type="plasmid" evidence="2 3">
    <name>pAMEDUM8_300</name>
</geneLocation>
<dbReference type="Proteomes" id="UP000061468">
    <property type="component" value="Plasmid pAMEDUM8_300"/>
</dbReference>
<dbReference type="GeneID" id="56269218"/>
<dbReference type="EMBL" id="CP013929">
    <property type="protein sequence ID" value="AMJ80785.1"/>
    <property type="molecule type" value="Genomic_DNA"/>
</dbReference>
<sequence>MTTKASDNSGNRVTIQSSIEDILGYELALHIFRMLKIEESAQEASINNIAELHELLSDRAENLSYVQSQAEFQGLDKEIQDESAIAYAKSLASFDIPPFAYTTLEDLTSSFRSKRDSYRSLLIDYLELLKAASFPILNITQSKLIELNQEQINPIYRASREYLKNNFKGRVEISFPRKLELEKEQDVCLKIIGYMEEADLPYLINKKDREFYLPQLLKKCAAKLIANENLCSIQPHNTVKGTVEEKRGGSFSYEAEWSITALKEAPQTIKAHISILSAPSTADLNKLMESEGFNCKSAMGPSIHIDVSTPIFKKKSFRYLISIGIALVTLLATIYYGAK</sequence>
<dbReference type="RefSeq" id="WP_015068599.1">
    <property type="nucleotide sequence ID" value="NZ_CAKMLI010000007.1"/>
</dbReference>